<dbReference type="Pfam" id="PF22041">
    <property type="entry name" value="GST_C_7"/>
    <property type="match status" value="1"/>
</dbReference>
<dbReference type="Proteomes" id="UP000517252">
    <property type="component" value="Unassembled WGS sequence"/>
</dbReference>
<dbReference type="Gene3D" id="1.20.1050.10">
    <property type="match status" value="1"/>
</dbReference>
<organism evidence="2 3">
    <name type="scientific">Trichoderma asperellum</name>
    <name type="common">Filamentous fungus</name>
    <dbReference type="NCBI Taxonomy" id="101201"/>
    <lineage>
        <taxon>Eukaryota</taxon>
        <taxon>Fungi</taxon>
        <taxon>Dikarya</taxon>
        <taxon>Ascomycota</taxon>
        <taxon>Pezizomycotina</taxon>
        <taxon>Sordariomycetes</taxon>
        <taxon>Hypocreomycetidae</taxon>
        <taxon>Hypocreales</taxon>
        <taxon>Hypocreaceae</taxon>
        <taxon>Trichoderma</taxon>
    </lineage>
</organism>
<feature type="domain" description="GST N-terminal" evidence="1">
    <location>
        <begin position="11"/>
        <end position="98"/>
    </location>
</feature>
<evidence type="ECO:0000259" key="1">
    <source>
        <dbReference type="PROSITE" id="PS50404"/>
    </source>
</evidence>
<dbReference type="PROSITE" id="PS50404">
    <property type="entry name" value="GST_NTER"/>
    <property type="match status" value="1"/>
</dbReference>
<dbReference type="SUPFAM" id="SSF52833">
    <property type="entry name" value="Thioredoxin-like"/>
    <property type="match status" value="1"/>
</dbReference>
<dbReference type="GO" id="GO:0016740">
    <property type="term" value="F:transferase activity"/>
    <property type="evidence" value="ECO:0007669"/>
    <property type="project" value="UniProtKB-KW"/>
</dbReference>
<reference evidence="2 3" key="1">
    <citation type="submission" date="2020-07" db="EMBL/GenBank/DDBJ databases">
        <title>Trichoderma asperellum IC-1 whole genome shotgun sequence.</title>
        <authorList>
            <person name="Kanamasa S."/>
            <person name="Takahashi H."/>
        </authorList>
    </citation>
    <scope>NUCLEOTIDE SEQUENCE [LARGE SCALE GENOMIC DNA]</scope>
    <source>
        <strain evidence="2 3">IC-1</strain>
    </source>
</reference>
<sequence>MGSEQITLFDLASQAPHTSWSLNPWKTRMLLNYKGLDYKTEWVDYPEIAPRFSPHIPPNDGEGQKAYTIPIIQFPDGTYLMESGKIAKAIENKYPSPTVHLDLPIVQRVDSLVDKCMPAMHPNLLYKFSQVVLSEKSYDYWVGAYTKKFGMALDEYERRLGGEKSWAEALPAIIELTSLLKERQDEGPFFLGKEISYADFIWAGALMFVKRIDENVFQELLDRTGARDVHERFFEALAMEL</sequence>
<dbReference type="CDD" id="cd03038">
    <property type="entry name" value="GST_N_etherase_LigE"/>
    <property type="match status" value="1"/>
</dbReference>
<dbReference type="OrthoDB" id="4951845at2759"/>
<accession>A0A6V8R6V7</accession>
<dbReference type="EMBL" id="BLZH01000015">
    <property type="protein sequence ID" value="GFP59836.1"/>
    <property type="molecule type" value="Genomic_DNA"/>
</dbReference>
<dbReference type="InterPro" id="IPR054416">
    <property type="entry name" value="GST_UstS-like_C"/>
</dbReference>
<evidence type="ECO:0000313" key="2">
    <source>
        <dbReference type="EMBL" id="GFP59836.1"/>
    </source>
</evidence>
<dbReference type="Gene3D" id="3.40.30.10">
    <property type="entry name" value="Glutaredoxin"/>
    <property type="match status" value="1"/>
</dbReference>
<dbReference type="AlphaFoldDB" id="A0A6V8R6V7"/>
<comment type="caution">
    <text evidence="2">The sequence shown here is derived from an EMBL/GenBank/DDBJ whole genome shotgun (WGS) entry which is preliminary data.</text>
</comment>
<proteinExistence type="predicted"/>
<dbReference type="Pfam" id="PF13409">
    <property type="entry name" value="GST_N_2"/>
    <property type="match status" value="1"/>
</dbReference>
<dbReference type="InterPro" id="IPR036282">
    <property type="entry name" value="Glutathione-S-Trfase_C_sf"/>
</dbReference>
<dbReference type="InterPro" id="IPR036249">
    <property type="entry name" value="Thioredoxin-like_sf"/>
</dbReference>
<name>A0A6V8R6V7_TRIAP</name>
<keyword evidence="2" id="KW-0808">Transferase</keyword>
<protein>
    <submittedName>
        <fullName evidence="2">Glutathione S-transferase-like protein ustS</fullName>
    </submittedName>
</protein>
<evidence type="ECO:0000313" key="3">
    <source>
        <dbReference type="Proteomes" id="UP000517252"/>
    </source>
</evidence>
<dbReference type="InterPro" id="IPR004045">
    <property type="entry name" value="Glutathione_S-Trfase_N"/>
</dbReference>
<gene>
    <name evidence="2" type="ORF">TASIC1_0015000500</name>
</gene>
<dbReference type="SUPFAM" id="SSF47616">
    <property type="entry name" value="GST C-terminal domain-like"/>
    <property type="match status" value="1"/>
</dbReference>